<name>A0AAX6FT35_IRIPA</name>
<proteinExistence type="predicted"/>
<gene>
    <name evidence="1" type="ORF">M6B38_402450</name>
</gene>
<protein>
    <submittedName>
        <fullName evidence="1">Proline-rich receptor-like protein kinase PERK9</fullName>
    </submittedName>
</protein>
<sequence length="76" mass="8374">MFDSGVGTIVPVVVCGYGGCDGSMMVEVLMAWLESVGRGGRKWLSKRGVLLWSGQGQEPLGRWRLPLFPRDGCRKF</sequence>
<dbReference type="Proteomes" id="UP001140949">
    <property type="component" value="Unassembled WGS sequence"/>
</dbReference>
<dbReference type="GO" id="GO:0016301">
    <property type="term" value="F:kinase activity"/>
    <property type="evidence" value="ECO:0007669"/>
    <property type="project" value="UniProtKB-KW"/>
</dbReference>
<organism evidence="1 2">
    <name type="scientific">Iris pallida</name>
    <name type="common">Sweet iris</name>
    <dbReference type="NCBI Taxonomy" id="29817"/>
    <lineage>
        <taxon>Eukaryota</taxon>
        <taxon>Viridiplantae</taxon>
        <taxon>Streptophyta</taxon>
        <taxon>Embryophyta</taxon>
        <taxon>Tracheophyta</taxon>
        <taxon>Spermatophyta</taxon>
        <taxon>Magnoliopsida</taxon>
        <taxon>Liliopsida</taxon>
        <taxon>Asparagales</taxon>
        <taxon>Iridaceae</taxon>
        <taxon>Iridoideae</taxon>
        <taxon>Irideae</taxon>
        <taxon>Iris</taxon>
    </lineage>
</organism>
<keyword evidence="1" id="KW-0418">Kinase</keyword>
<reference evidence="1" key="1">
    <citation type="journal article" date="2023" name="GigaByte">
        <title>Genome assembly of the bearded iris, Iris pallida Lam.</title>
        <authorList>
            <person name="Bruccoleri R.E."/>
            <person name="Oakeley E.J."/>
            <person name="Faust A.M.E."/>
            <person name="Altorfer M."/>
            <person name="Dessus-Babus S."/>
            <person name="Burckhardt D."/>
            <person name="Oertli M."/>
            <person name="Naumann U."/>
            <person name="Petersen F."/>
            <person name="Wong J."/>
        </authorList>
    </citation>
    <scope>NUCLEOTIDE SEQUENCE</scope>
    <source>
        <strain evidence="1">GSM-AAB239-AS_SAM_17_03QT</strain>
    </source>
</reference>
<reference evidence="1" key="2">
    <citation type="submission" date="2023-04" db="EMBL/GenBank/DDBJ databases">
        <authorList>
            <person name="Bruccoleri R.E."/>
            <person name="Oakeley E.J."/>
            <person name="Faust A.-M."/>
            <person name="Dessus-Babus S."/>
            <person name="Altorfer M."/>
            <person name="Burckhardt D."/>
            <person name="Oertli M."/>
            <person name="Naumann U."/>
            <person name="Petersen F."/>
            <person name="Wong J."/>
        </authorList>
    </citation>
    <scope>NUCLEOTIDE SEQUENCE</scope>
    <source>
        <strain evidence="1">GSM-AAB239-AS_SAM_17_03QT</strain>
        <tissue evidence="1">Leaf</tissue>
    </source>
</reference>
<comment type="caution">
    <text evidence="1">The sequence shown here is derived from an EMBL/GenBank/DDBJ whole genome shotgun (WGS) entry which is preliminary data.</text>
</comment>
<dbReference type="EMBL" id="JANAVB010026106">
    <property type="protein sequence ID" value="KAJ6819510.1"/>
    <property type="molecule type" value="Genomic_DNA"/>
</dbReference>
<accession>A0AAX6FT35</accession>
<dbReference type="AlphaFoldDB" id="A0AAX6FT35"/>
<keyword evidence="1" id="KW-0808">Transferase</keyword>
<evidence type="ECO:0000313" key="1">
    <source>
        <dbReference type="EMBL" id="KAJ6819510.1"/>
    </source>
</evidence>
<keyword evidence="1" id="KW-0675">Receptor</keyword>
<keyword evidence="2" id="KW-1185">Reference proteome</keyword>
<evidence type="ECO:0000313" key="2">
    <source>
        <dbReference type="Proteomes" id="UP001140949"/>
    </source>
</evidence>